<protein>
    <recommendedName>
        <fullName evidence="3">LysM domain-containing protein</fullName>
    </recommendedName>
</protein>
<dbReference type="Gene3D" id="3.10.350.10">
    <property type="entry name" value="LysM domain"/>
    <property type="match status" value="3"/>
</dbReference>
<feature type="region of interest" description="Disordered" evidence="1">
    <location>
        <begin position="1"/>
        <end position="28"/>
    </location>
</feature>
<feature type="domain" description="LysM" evidence="3">
    <location>
        <begin position="210"/>
        <end position="255"/>
    </location>
</feature>
<evidence type="ECO:0000259" key="3">
    <source>
        <dbReference type="PROSITE" id="PS51782"/>
    </source>
</evidence>
<dbReference type="PROSITE" id="PS51782">
    <property type="entry name" value="LYSM"/>
    <property type="match status" value="3"/>
</dbReference>
<dbReference type="Pfam" id="PF01476">
    <property type="entry name" value="LysM"/>
    <property type="match status" value="3"/>
</dbReference>
<organism evidence="4 5">
    <name type="scientific">Apatococcus lobatus</name>
    <dbReference type="NCBI Taxonomy" id="904363"/>
    <lineage>
        <taxon>Eukaryota</taxon>
        <taxon>Viridiplantae</taxon>
        <taxon>Chlorophyta</taxon>
        <taxon>core chlorophytes</taxon>
        <taxon>Trebouxiophyceae</taxon>
        <taxon>Chlorellales</taxon>
        <taxon>Chlorellaceae</taxon>
        <taxon>Apatococcus</taxon>
    </lineage>
</organism>
<keyword evidence="2" id="KW-0812">Transmembrane</keyword>
<keyword evidence="2" id="KW-0472">Membrane</keyword>
<feature type="transmembrane region" description="Helical" evidence="2">
    <location>
        <begin position="293"/>
        <end position="317"/>
    </location>
</feature>
<evidence type="ECO:0000256" key="2">
    <source>
        <dbReference type="SAM" id="Phobius"/>
    </source>
</evidence>
<feature type="domain" description="LysM" evidence="3">
    <location>
        <begin position="128"/>
        <end position="173"/>
    </location>
</feature>
<dbReference type="AlphaFoldDB" id="A0AAW1RTK1"/>
<feature type="region of interest" description="Disordered" evidence="1">
    <location>
        <begin position="105"/>
        <end position="128"/>
    </location>
</feature>
<gene>
    <name evidence="4" type="ORF">WJX74_009302</name>
</gene>
<evidence type="ECO:0000313" key="4">
    <source>
        <dbReference type="EMBL" id="KAK9836838.1"/>
    </source>
</evidence>
<dbReference type="CDD" id="cd00118">
    <property type="entry name" value="LysM"/>
    <property type="match status" value="3"/>
</dbReference>
<evidence type="ECO:0000256" key="1">
    <source>
        <dbReference type="SAM" id="MobiDB-lite"/>
    </source>
</evidence>
<feature type="region of interest" description="Disordered" evidence="1">
    <location>
        <begin position="328"/>
        <end position="347"/>
    </location>
</feature>
<dbReference type="GO" id="GO:0008932">
    <property type="term" value="F:lytic endotransglycosylase activity"/>
    <property type="evidence" value="ECO:0007669"/>
    <property type="project" value="TreeGrafter"/>
</dbReference>
<feature type="compositionally biased region" description="Polar residues" evidence="1">
    <location>
        <begin position="1"/>
        <end position="10"/>
    </location>
</feature>
<dbReference type="Proteomes" id="UP001438707">
    <property type="component" value="Unassembled WGS sequence"/>
</dbReference>
<dbReference type="PANTHER" id="PTHR33734">
    <property type="entry name" value="LYSM DOMAIN-CONTAINING GPI-ANCHORED PROTEIN 2"/>
    <property type="match status" value="1"/>
</dbReference>
<feature type="compositionally biased region" description="Low complexity" evidence="1">
    <location>
        <begin position="105"/>
        <end position="122"/>
    </location>
</feature>
<dbReference type="EMBL" id="JALJOS010000007">
    <property type="protein sequence ID" value="KAK9836838.1"/>
    <property type="molecule type" value="Genomic_DNA"/>
</dbReference>
<evidence type="ECO:0000313" key="5">
    <source>
        <dbReference type="Proteomes" id="UP001438707"/>
    </source>
</evidence>
<comment type="caution">
    <text evidence="4">The sequence shown here is derived from an EMBL/GenBank/DDBJ whole genome shotgun (WGS) entry which is preliminary data.</text>
</comment>
<feature type="compositionally biased region" description="Low complexity" evidence="1">
    <location>
        <begin position="11"/>
        <end position="28"/>
    </location>
</feature>
<accession>A0AAW1RTK1</accession>
<keyword evidence="5" id="KW-1185">Reference proteome</keyword>
<dbReference type="InterPro" id="IPR018392">
    <property type="entry name" value="LysM"/>
</dbReference>
<dbReference type="SMART" id="SM00257">
    <property type="entry name" value="LysM"/>
    <property type="match status" value="3"/>
</dbReference>
<sequence>MINVGQSLKVPSSCATSGASAPAPAPKTGPAVAPFPAAALRAPAPAPSSGCPATPGKYTVKSGDTLSAIAMTYGTTVQCLQSANAISNPNMIAVGQTLSVPAPGASMGPASATAAAPAPSSGCPQTPGTYSIKSGDSLSVIASTCGTSVQCLQTANPSITDPSNIKVGQTLSVPSQCAAAAPSSSSTSRAKPYAQHAPVQTQDCGPLYIGDYTLQPGDTIFIVANKCSVTVECIGHSNPAIPNLDIVLAGQKIKVPSSCSLSAGSSPNTAGTGSTTSSAAKFPRISNMDTGTIIGIAVGSAVGSILILALAMWIILLHRRHFPHTPSNGMALARPASTSMKPPANDGLGIKRSLRGLLGSKHSRGIRSDPGQSQYAAVARTSLHLDRMFQRAEPSEELAIFLFVQIVTVLATAAFPERAAQQMAHANQELIDTDIKSTGFSCRCQSAA</sequence>
<feature type="domain" description="LysM" evidence="3">
    <location>
        <begin position="56"/>
        <end position="100"/>
    </location>
</feature>
<keyword evidence="2" id="KW-1133">Transmembrane helix</keyword>
<dbReference type="InterPro" id="IPR036779">
    <property type="entry name" value="LysM_dom_sf"/>
</dbReference>
<name>A0AAW1RTK1_9CHLO</name>
<dbReference type="SUPFAM" id="SSF54106">
    <property type="entry name" value="LysM domain"/>
    <property type="match status" value="3"/>
</dbReference>
<reference evidence="4 5" key="1">
    <citation type="journal article" date="2024" name="Nat. Commun.">
        <title>Phylogenomics reveals the evolutionary origins of lichenization in chlorophyte algae.</title>
        <authorList>
            <person name="Puginier C."/>
            <person name="Libourel C."/>
            <person name="Otte J."/>
            <person name="Skaloud P."/>
            <person name="Haon M."/>
            <person name="Grisel S."/>
            <person name="Petersen M."/>
            <person name="Berrin J.G."/>
            <person name="Delaux P.M."/>
            <person name="Dal Grande F."/>
            <person name="Keller J."/>
        </authorList>
    </citation>
    <scope>NUCLEOTIDE SEQUENCE [LARGE SCALE GENOMIC DNA]</scope>
    <source>
        <strain evidence="4 5">SAG 2145</strain>
    </source>
</reference>
<dbReference type="PANTHER" id="PTHR33734:SF22">
    <property type="entry name" value="MEMBRANE-BOUND LYTIC MUREIN TRANSGLYCOSYLASE D"/>
    <property type="match status" value="1"/>
</dbReference>
<proteinExistence type="predicted"/>